<keyword evidence="8" id="KW-1185">Reference proteome</keyword>
<keyword evidence="4" id="KW-0472">Membrane</keyword>
<feature type="compositionally biased region" description="Low complexity" evidence="3">
    <location>
        <begin position="479"/>
        <end position="490"/>
    </location>
</feature>
<dbReference type="EMBL" id="JAUSUR010000009">
    <property type="protein sequence ID" value="MDQ0363049.1"/>
    <property type="molecule type" value="Genomic_DNA"/>
</dbReference>
<dbReference type="Pfam" id="PF00560">
    <property type="entry name" value="LRR_1"/>
    <property type="match status" value="2"/>
</dbReference>
<protein>
    <recommendedName>
        <fullName evidence="6">Pesticidal crystal protein Cry1Aa domain-containing protein</fullName>
    </recommendedName>
</protein>
<dbReference type="InterPro" id="IPR001611">
    <property type="entry name" value="Leu-rich_rpt"/>
</dbReference>
<comment type="caution">
    <text evidence="7">The sequence shown here is derived from an EMBL/GenBank/DDBJ whole genome shotgun (WGS) entry which is preliminary data.</text>
</comment>
<name>A0ABU0E8K6_9FIRM</name>
<feature type="chain" id="PRO_5047374895" description="Pesticidal crystal protein Cry1Aa domain-containing protein" evidence="5">
    <location>
        <begin position="29"/>
        <end position="568"/>
    </location>
</feature>
<keyword evidence="2" id="KW-0677">Repeat</keyword>
<dbReference type="Pfam" id="PF13855">
    <property type="entry name" value="LRR_8"/>
    <property type="match status" value="1"/>
</dbReference>
<evidence type="ECO:0000256" key="3">
    <source>
        <dbReference type="SAM" id="MobiDB-lite"/>
    </source>
</evidence>
<dbReference type="RefSeq" id="WP_307411538.1">
    <property type="nucleotide sequence ID" value="NZ_JAUSUR010000009.1"/>
</dbReference>
<dbReference type="PANTHER" id="PTHR48056:SF57">
    <property type="entry name" value="LEUCINE-RICH REPEAT-CONTAINING N-TERMINAL PLANT-TYPE DOMAIN-CONTAINING PROTEIN"/>
    <property type="match status" value="1"/>
</dbReference>
<evidence type="ECO:0000256" key="2">
    <source>
        <dbReference type="ARBA" id="ARBA00022737"/>
    </source>
</evidence>
<dbReference type="InterPro" id="IPR054544">
    <property type="entry name" value="Pest_crys_Cry1Aa_dom-IV"/>
</dbReference>
<dbReference type="InterPro" id="IPR032675">
    <property type="entry name" value="LRR_dom_sf"/>
</dbReference>
<proteinExistence type="predicted"/>
<dbReference type="Pfam" id="PF18449">
    <property type="entry name" value="Endotoxin_C2"/>
    <property type="match status" value="1"/>
</dbReference>
<keyword evidence="5" id="KW-0732">Signal</keyword>
<keyword evidence="4" id="KW-0812">Transmembrane</keyword>
<evidence type="ECO:0000256" key="1">
    <source>
        <dbReference type="ARBA" id="ARBA00022614"/>
    </source>
</evidence>
<keyword evidence="4" id="KW-1133">Transmembrane helix</keyword>
<feature type="region of interest" description="Disordered" evidence="3">
    <location>
        <begin position="479"/>
        <end position="538"/>
    </location>
</feature>
<evidence type="ECO:0000313" key="7">
    <source>
        <dbReference type="EMBL" id="MDQ0363049.1"/>
    </source>
</evidence>
<evidence type="ECO:0000256" key="5">
    <source>
        <dbReference type="SAM" id="SignalP"/>
    </source>
</evidence>
<feature type="signal peptide" evidence="5">
    <location>
        <begin position="1"/>
        <end position="28"/>
    </location>
</feature>
<dbReference type="SUPFAM" id="SSF52058">
    <property type="entry name" value="L domain-like"/>
    <property type="match status" value="1"/>
</dbReference>
<dbReference type="Proteomes" id="UP001230220">
    <property type="component" value="Unassembled WGS sequence"/>
</dbReference>
<sequence length="568" mass="61737">MKLNKKILMSLLTVGMLCSLVFSNAVKANETEVSVLTIPTDWAFTDDSKPLNDALITRYGTAIDTNNDKYITKSEAAAYVGTIMLSNMSIAGTIDGIQYFTQVTDIRLNGNQLTGGIPTDIKNLTTLNTLYLSVNQFNGTIPSELGELNITKLYIQDNGFTGTIPAALADNTNLTHLNLARNNLEGPIPEEFGNLLSLSEFSVAENNLSGDIPESLYNLPSITYVNVSDNSGLSGNAAEGFKNHPTLETLRVQGTDMVQAKPEAPLLSDDKFIYDDLASGLLNVDGTLSDGITQEDINKAQDSANWWQEPTKNDWQTKIDQAQELLNQRDAENAVNDLFNPDVIIKDTVTQEDIENAQDLVDKVKDVDKKQELQDKLDDAQKQLDQRDFVVLEGFKTFTGTGTVNTTIDAPVEKFFKVYVDGKLLPSSNYVVTSGSTVITLNENYLKTLANGTYNVDVEFVSGAKVSVPLTIDVKTITDPIDPVNPVDPTDPTKPVEPTDPTTPTKPTNPSVDVPTVSKPSVDPSISSSTNGSNVNTGDTTDMMMLYGMLAVSILGIVVISKRRKAVK</sequence>
<evidence type="ECO:0000313" key="8">
    <source>
        <dbReference type="Proteomes" id="UP001230220"/>
    </source>
</evidence>
<dbReference type="Gene3D" id="2.60.40.10">
    <property type="entry name" value="Immunoglobulins"/>
    <property type="match status" value="1"/>
</dbReference>
<keyword evidence="1" id="KW-0433">Leucine-rich repeat</keyword>
<organism evidence="7 8">
    <name type="scientific">Breznakia pachnodae</name>
    <dbReference type="NCBI Taxonomy" id="265178"/>
    <lineage>
        <taxon>Bacteria</taxon>
        <taxon>Bacillati</taxon>
        <taxon>Bacillota</taxon>
        <taxon>Erysipelotrichia</taxon>
        <taxon>Erysipelotrichales</taxon>
        <taxon>Erysipelotrichaceae</taxon>
        <taxon>Breznakia</taxon>
    </lineage>
</organism>
<dbReference type="InterPro" id="IPR013783">
    <property type="entry name" value="Ig-like_fold"/>
</dbReference>
<gene>
    <name evidence="7" type="ORF">J2S15_003810</name>
</gene>
<feature type="compositionally biased region" description="Low complexity" evidence="3">
    <location>
        <begin position="499"/>
        <end position="510"/>
    </location>
</feature>
<accession>A0ABU0E8K6</accession>
<reference evidence="7 8" key="1">
    <citation type="submission" date="2023-07" db="EMBL/GenBank/DDBJ databases">
        <title>Genomic Encyclopedia of Type Strains, Phase IV (KMG-IV): sequencing the most valuable type-strain genomes for metagenomic binning, comparative biology and taxonomic classification.</title>
        <authorList>
            <person name="Goeker M."/>
        </authorList>
    </citation>
    <scope>NUCLEOTIDE SEQUENCE [LARGE SCALE GENOMIC DNA]</scope>
    <source>
        <strain evidence="7 8">DSM 16784</strain>
    </source>
</reference>
<evidence type="ECO:0000259" key="6">
    <source>
        <dbReference type="Pfam" id="PF18449"/>
    </source>
</evidence>
<feature type="compositionally biased region" description="Low complexity" evidence="3">
    <location>
        <begin position="517"/>
        <end position="538"/>
    </location>
</feature>
<feature type="domain" description="Pesticidal crystal protein Cry1Aa" evidence="6">
    <location>
        <begin position="328"/>
        <end position="386"/>
    </location>
</feature>
<feature type="transmembrane region" description="Helical" evidence="4">
    <location>
        <begin position="544"/>
        <end position="561"/>
    </location>
</feature>
<evidence type="ECO:0000256" key="4">
    <source>
        <dbReference type="SAM" id="Phobius"/>
    </source>
</evidence>
<dbReference type="PANTHER" id="PTHR48056">
    <property type="entry name" value="LRR RECEPTOR-LIKE SERINE/THREONINE-PROTEIN KINASE-RELATED"/>
    <property type="match status" value="1"/>
</dbReference>
<dbReference type="Gene3D" id="3.80.10.10">
    <property type="entry name" value="Ribonuclease Inhibitor"/>
    <property type="match status" value="2"/>
</dbReference>
<dbReference type="InterPro" id="IPR050647">
    <property type="entry name" value="Plant_LRR-RLKs"/>
</dbReference>